<dbReference type="PANTHER" id="PTHR47506:SF7">
    <property type="entry name" value="TRANSCRIPTIONAL REGULATORY PROTEIN"/>
    <property type="match status" value="1"/>
</dbReference>
<feature type="DNA-binding region" description="H-T-H motif" evidence="4">
    <location>
        <begin position="36"/>
        <end position="55"/>
    </location>
</feature>
<dbReference type="RefSeq" id="WP_133882390.1">
    <property type="nucleotide sequence ID" value="NZ_MWIN01000018.1"/>
</dbReference>
<reference evidence="6 7" key="1">
    <citation type="submission" date="2019-03" db="EMBL/GenBank/DDBJ databases">
        <title>Genomic Encyclopedia of Type Strains, Phase IV (KMG-IV): sequencing the most valuable type-strain genomes for metagenomic binning, comparative biology and taxonomic classification.</title>
        <authorList>
            <person name="Goeker M."/>
        </authorList>
    </citation>
    <scope>NUCLEOTIDE SEQUENCE [LARGE SCALE GENOMIC DNA]</scope>
    <source>
        <strain evidence="6 7">DSM 26377</strain>
    </source>
</reference>
<dbReference type="Gene3D" id="1.10.357.10">
    <property type="entry name" value="Tetracycline Repressor, domain 2"/>
    <property type="match status" value="1"/>
</dbReference>
<dbReference type="InterPro" id="IPR001647">
    <property type="entry name" value="HTH_TetR"/>
</dbReference>
<keyword evidence="2 4" id="KW-0238">DNA-binding</keyword>
<gene>
    <name evidence="6" type="ORF">DFR24_3249</name>
</gene>
<sequence>MTSRIYGPEGKKQATREKVLDATSKLVRRAGCDGVSVGAVMGSVGLTHGGFYAHFPTRDALVAESIDRAGLQSLEAVRRGVAKRIEGGAAPAEALVETYLSDAHLAGVETGCPVAALIGEAGRQAPEIRDATERRLCRFVELVGEHLPAGSSRNEARSIAATLIGSLQMARAISDPAQARATLATHRRMLLSRLESAALR</sequence>
<protein>
    <submittedName>
        <fullName evidence="6">TetR family transcriptional regulator</fullName>
    </submittedName>
</protein>
<feature type="domain" description="HTH tetR-type" evidence="5">
    <location>
        <begin position="13"/>
        <end position="73"/>
    </location>
</feature>
<keyword evidence="7" id="KW-1185">Reference proteome</keyword>
<evidence type="ECO:0000256" key="3">
    <source>
        <dbReference type="ARBA" id="ARBA00023163"/>
    </source>
</evidence>
<dbReference type="InterPro" id="IPR036271">
    <property type="entry name" value="Tet_transcr_reg_TetR-rel_C_sf"/>
</dbReference>
<evidence type="ECO:0000313" key="7">
    <source>
        <dbReference type="Proteomes" id="UP000295341"/>
    </source>
</evidence>
<dbReference type="EMBL" id="SOBT01000009">
    <property type="protein sequence ID" value="TDU28869.1"/>
    <property type="molecule type" value="Genomic_DNA"/>
</dbReference>
<proteinExistence type="predicted"/>
<comment type="caution">
    <text evidence="6">The sequence shown here is derived from an EMBL/GenBank/DDBJ whole genome shotgun (WGS) entry which is preliminary data.</text>
</comment>
<evidence type="ECO:0000313" key="6">
    <source>
        <dbReference type="EMBL" id="TDU28869.1"/>
    </source>
</evidence>
<evidence type="ECO:0000259" key="5">
    <source>
        <dbReference type="PROSITE" id="PS50977"/>
    </source>
</evidence>
<accession>A0A4R7P607</accession>
<dbReference type="SUPFAM" id="SSF46689">
    <property type="entry name" value="Homeodomain-like"/>
    <property type="match status" value="1"/>
</dbReference>
<evidence type="ECO:0000256" key="2">
    <source>
        <dbReference type="ARBA" id="ARBA00023125"/>
    </source>
</evidence>
<evidence type="ECO:0000256" key="4">
    <source>
        <dbReference type="PROSITE-ProRule" id="PRU00335"/>
    </source>
</evidence>
<dbReference type="Gene3D" id="1.10.10.60">
    <property type="entry name" value="Homeodomain-like"/>
    <property type="match status" value="1"/>
</dbReference>
<name>A0A4R7P607_9GAMM</name>
<keyword evidence="3" id="KW-0804">Transcription</keyword>
<evidence type="ECO:0000256" key="1">
    <source>
        <dbReference type="ARBA" id="ARBA00023015"/>
    </source>
</evidence>
<dbReference type="Proteomes" id="UP000295341">
    <property type="component" value="Unassembled WGS sequence"/>
</dbReference>
<dbReference type="PROSITE" id="PS50977">
    <property type="entry name" value="HTH_TETR_2"/>
    <property type="match status" value="1"/>
</dbReference>
<dbReference type="InterPro" id="IPR009057">
    <property type="entry name" value="Homeodomain-like_sf"/>
</dbReference>
<organism evidence="6 7">
    <name type="scientific">Panacagrimonas perspica</name>
    <dbReference type="NCBI Taxonomy" id="381431"/>
    <lineage>
        <taxon>Bacteria</taxon>
        <taxon>Pseudomonadati</taxon>
        <taxon>Pseudomonadota</taxon>
        <taxon>Gammaproteobacteria</taxon>
        <taxon>Nevskiales</taxon>
        <taxon>Nevskiaceae</taxon>
        <taxon>Panacagrimonas</taxon>
    </lineage>
</organism>
<dbReference type="Pfam" id="PF00440">
    <property type="entry name" value="TetR_N"/>
    <property type="match status" value="1"/>
</dbReference>
<dbReference type="SUPFAM" id="SSF48498">
    <property type="entry name" value="Tetracyclin repressor-like, C-terminal domain"/>
    <property type="match status" value="1"/>
</dbReference>
<dbReference type="GO" id="GO:0003677">
    <property type="term" value="F:DNA binding"/>
    <property type="evidence" value="ECO:0007669"/>
    <property type="project" value="UniProtKB-UniRule"/>
</dbReference>
<dbReference type="PANTHER" id="PTHR47506">
    <property type="entry name" value="TRANSCRIPTIONAL REGULATORY PROTEIN"/>
    <property type="match status" value="1"/>
</dbReference>
<keyword evidence="1" id="KW-0805">Transcription regulation</keyword>
<dbReference type="AlphaFoldDB" id="A0A4R7P607"/>
<dbReference type="OrthoDB" id="9798857at2"/>